<evidence type="ECO:0000313" key="2">
    <source>
        <dbReference type="WBParaSite" id="maker-unitig_31404-snap-gene-0.2-mRNA-1"/>
    </source>
</evidence>
<dbReference type="WBParaSite" id="maker-unitig_31404-snap-gene-0.2-mRNA-1">
    <property type="protein sequence ID" value="maker-unitig_31404-snap-gene-0.2-mRNA-1"/>
    <property type="gene ID" value="maker-unitig_31404-snap-gene-0.2"/>
</dbReference>
<protein>
    <submittedName>
        <fullName evidence="2">CASPASE_P20 domain-containing protein</fullName>
    </submittedName>
</protein>
<dbReference type="Proteomes" id="UP000095280">
    <property type="component" value="Unplaced"/>
</dbReference>
<accession>A0A1I8FEE0</accession>
<dbReference type="SUPFAM" id="SSF52129">
    <property type="entry name" value="Caspase-like"/>
    <property type="match status" value="1"/>
</dbReference>
<evidence type="ECO:0000313" key="1">
    <source>
        <dbReference type="Proteomes" id="UP000095280"/>
    </source>
</evidence>
<dbReference type="Gene3D" id="3.40.50.1460">
    <property type="match status" value="1"/>
</dbReference>
<dbReference type="AlphaFoldDB" id="A0A1I8FEE0"/>
<proteinExistence type="predicted"/>
<sequence length="169" mass="19450">MRLHNSTERQGSACDVENISRVFKKLGYQILRSPNTTDEPDLLMTREKCIDISPMFSRQPKLFVFQFCRGEFVNFYTDGPSQEQSQPGTPAGHLQMNRSYTEVYQCYATCLLIKPCAVVIWASFFIHYLCQYAEAQMEAHRPVMLNELMASVNRQLTQQNDDGIPLQPV</sequence>
<organism evidence="1 2">
    <name type="scientific">Macrostomum lignano</name>
    <dbReference type="NCBI Taxonomy" id="282301"/>
    <lineage>
        <taxon>Eukaryota</taxon>
        <taxon>Metazoa</taxon>
        <taxon>Spiralia</taxon>
        <taxon>Lophotrochozoa</taxon>
        <taxon>Platyhelminthes</taxon>
        <taxon>Rhabditophora</taxon>
        <taxon>Macrostomorpha</taxon>
        <taxon>Macrostomida</taxon>
        <taxon>Macrostomidae</taxon>
        <taxon>Macrostomum</taxon>
    </lineage>
</organism>
<keyword evidence="1" id="KW-1185">Reference proteome</keyword>
<reference evidence="2" key="1">
    <citation type="submission" date="2016-11" db="UniProtKB">
        <authorList>
            <consortium name="WormBaseParasite"/>
        </authorList>
    </citation>
    <scope>IDENTIFICATION</scope>
</reference>
<name>A0A1I8FEE0_9PLAT</name>
<dbReference type="InterPro" id="IPR029030">
    <property type="entry name" value="Caspase-like_dom_sf"/>
</dbReference>